<evidence type="ECO:0000256" key="1">
    <source>
        <dbReference type="SAM" id="SignalP"/>
    </source>
</evidence>
<evidence type="ECO:0000313" key="3">
    <source>
        <dbReference type="Proteomes" id="UP000029221"/>
    </source>
</evidence>
<accession>A0A090QJ69</accession>
<keyword evidence="3" id="KW-1185">Reference proteome</keyword>
<dbReference type="eggNOG" id="ENOG5030ZH5">
    <property type="taxonomic scope" value="Bacteria"/>
</dbReference>
<comment type="caution">
    <text evidence="2">The sequence shown here is derived from an EMBL/GenBank/DDBJ whole genome shotgun (WGS) entry which is preliminary data.</text>
</comment>
<feature type="signal peptide" evidence="1">
    <location>
        <begin position="1"/>
        <end position="26"/>
    </location>
</feature>
<dbReference type="STRING" id="319236.BST91_00015"/>
<feature type="chain" id="PRO_5001861892" evidence="1">
    <location>
        <begin position="27"/>
        <end position="181"/>
    </location>
</feature>
<dbReference type="EMBL" id="BBML01000001">
    <property type="protein sequence ID" value="GAK95556.1"/>
    <property type="molecule type" value="Genomic_DNA"/>
</dbReference>
<sequence length="181" mass="20042">MTTKNLMPIKLVLSLFLIIGINSCSNDDDLPELPPITFNVFCYGPDLQNNQGVRPAYLEEFLQISSDTYSTQLLITDENITENSGTLSGTGFAIDLEFFGNRNTPLQSGTYEINSTQEIGDVNAGFSENYDTANNLNAITAFESGFIRVSPYSTGFYIEIDAVYNTDERFHGIFLGNVTQL</sequence>
<proteinExistence type="predicted"/>
<gene>
    <name evidence="2" type="ORF">JCM19294_2338</name>
</gene>
<keyword evidence="1" id="KW-0732">Signal</keyword>
<dbReference type="Proteomes" id="UP000029221">
    <property type="component" value="Unassembled WGS sequence"/>
</dbReference>
<evidence type="ECO:0000313" key="2">
    <source>
        <dbReference type="EMBL" id="GAK95556.1"/>
    </source>
</evidence>
<protein>
    <submittedName>
        <fullName evidence="2">Uncharacterized protein</fullName>
    </submittedName>
</protein>
<name>A0A090QJ69_9FLAO</name>
<dbReference type="AlphaFoldDB" id="A0A090QJ69"/>
<reference evidence="2" key="1">
    <citation type="journal article" date="2014" name="Genome Announc.">
        <title>Draft Genome Sequences of Marine Flavobacterium Nonlabens Strains NR17, NR24, NR27, NR32, NR33, and Ara13.</title>
        <authorList>
            <person name="Nakanishi M."/>
            <person name="Meirelles P."/>
            <person name="Suzuki R."/>
            <person name="Takatani N."/>
            <person name="Mino S."/>
            <person name="Suda W."/>
            <person name="Oshima K."/>
            <person name="Hattori M."/>
            <person name="Ohkuma M."/>
            <person name="Hosokawa M."/>
            <person name="Miyashita K."/>
            <person name="Thompson F.L."/>
            <person name="Niwa A."/>
            <person name="Sawabe T."/>
            <person name="Sawabe T."/>
        </authorList>
    </citation>
    <scope>NUCLEOTIDE SEQUENCE [LARGE SCALE GENOMIC DNA]</scope>
    <source>
        <strain evidence="2">JCM 19294</strain>
    </source>
</reference>
<organism evidence="2 3">
    <name type="scientific">Nonlabens tegetincola</name>
    <dbReference type="NCBI Taxonomy" id="323273"/>
    <lineage>
        <taxon>Bacteria</taxon>
        <taxon>Pseudomonadati</taxon>
        <taxon>Bacteroidota</taxon>
        <taxon>Flavobacteriia</taxon>
        <taxon>Flavobacteriales</taxon>
        <taxon>Flavobacteriaceae</taxon>
        <taxon>Nonlabens</taxon>
    </lineage>
</organism>